<feature type="transmembrane region" description="Helical" evidence="5">
    <location>
        <begin position="63"/>
        <end position="81"/>
    </location>
</feature>
<feature type="transmembrane region" description="Helical" evidence="5">
    <location>
        <begin position="185"/>
        <end position="214"/>
    </location>
</feature>
<dbReference type="InterPro" id="IPR038770">
    <property type="entry name" value="Na+/solute_symporter_sf"/>
</dbReference>
<evidence type="ECO:0000256" key="3">
    <source>
        <dbReference type="ARBA" id="ARBA00022989"/>
    </source>
</evidence>
<dbReference type="Gene3D" id="1.20.1530.20">
    <property type="match status" value="1"/>
</dbReference>
<feature type="transmembrane region" description="Helical" evidence="5">
    <location>
        <begin position="93"/>
        <end position="113"/>
    </location>
</feature>
<feature type="transmembrane region" description="Helical" evidence="5">
    <location>
        <begin position="295"/>
        <end position="320"/>
    </location>
</feature>
<dbReference type="InterPro" id="IPR006153">
    <property type="entry name" value="Cation/H_exchanger_TM"/>
</dbReference>
<keyword evidence="2 5" id="KW-0812">Transmembrane</keyword>
<accession>A0A848FIZ5</accession>
<dbReference type="PANTHER" id="PTHR43021">
    <property type="entry name" value="NA(+)/H(+) ANTIPORTER-RELATED"/>
    <property type="match status" value="1"/>
</dbReference>
<dbReference type="Proteomes" id="UP000574067">
    <property type="component" value="Unassembled WGS sequence"/>
</dbReference>
<dbReference type="GO" id="GO:1902600">
    <property type="term" value="P:proton transmembrane transport"/>
    <property type="evidence" value="ECO:0007669"/>
    <property type="project" value="InterPro"/>
</dbReference>
<evidence type="ECO:0000256" key="4">
    <source>
        <dbReference type="ARBA" id="ARBA00023136"/>
    </source>
</evidence>
<proteinExistence type="predicted"/>
<evidence type="ECO:0000256" key="2">
    <source>
        <dbReference type="ARBA" id="ARBA00022692"/>
    </source>
</evidence>
<feature type="transmembrane region" description="Helical" evidence="5">
    <location>
        <begin position="271"/>
        <end position="288"/>
    </location>
</feature>
<feature type="domain" description="Cation/H+ exchanger transmembrane" evidence="6">
    <location>
        <begin position="24"/>
        <end position="374"/>
    </location>
</feature>
<feature type="transmembrane region" description="Helical" evidence="5">
    <location>
        <begin position="38"/>
        <end position="57"/>
    </location>
</feature>
<dbReference type="PANTHER" id="PTHR43021:SF2">
    <property type="entry name" value="CATION_H+ EXCHANGER DOMAIN-CONTAINING PROTEIN"/>
    <property type="match status" value="1"/>
</dbReference>
<evidence type="ECO:0000313" key="8">
    <source>
        <dbReference type="Proteomes" id="UP000574067"/>
    </source>
</evidence>
<dbReference type="EMBL" id="JABBFW010000028">
    <property type="protein sequence ID" value="NML18170.1"/>
    <property type="molecule type" value="Genomic_DNA"/>
</dbReference>
<reference evidence="7 8" key="1">
    <citation type="submission" date="2020-04" db="EMBL/GenBank/DDBJ databases">
        <title>Azohydromonas sp. isolated from soil.</title>
        <authorList>
            <person name="Dahal R.H."/>
        </authorList>
    </citation>
    <scope>NUCLEOTIDE SEQUENCE [LARGE SCALE GENOMIC DNA]</scope>
    <source>
        <strain evidence="7 8">G-1-1-14</strain>
    </source>
</reference>
<feature type="transmembrane region" description="Helical" evidence="5">
    <location>
        <begin position="226"/>
        <end position="251"/>
    </location>
</feature>
<evidence type="ECO:0000256" key="1">
    <source>
        <dbReference type="ARBA" id="ARBA00004141"/>
    </source>
</evidence>
<sequence>MESFEQLFVTTELGWPLLLALAWVVGEIGHRWTTLPRISLYALVGFVCAQLRGTLLPTVGDNTGMLLANISFGLILFEFGYRINLRWLRTNPWLGATGLLEATATFLVVYALARAWGAPTLTALLLAALSMSTSPAAVMRVVNEQRCSGQVTERLLHLAALNCVLSVFVFKVVVGFWAFESSGNVWHAVSSSALVLVASALLGSVFGLGMPALLRHLGPASRDSTVAFAVAVILLVGITHAFKLSPLLAALAFGLVARHRRIVLTQTQRNFGALGELLAVALFTYTAMTLEWRRVVAGLGLALALVVLRSLVKVVCVTALARASGSSWRKGALTGLALTPISVFVILLLDQTRYLGIDLLDQLAPLAAATLLLEFVGPAVTQRALRRAGECRDMEEA</sequence>
<dbReference type="AlphaFoldDB" id="A0A848FIZ5"/>
<dbReference type="GO" id="GO:0015297">
    <property type="term" value="F:antiporter activity"/>
    <property type="evidence" value="ECO:0007669"/>
    <property type="project" value="InterPro"/>
</dbReference>
<dbReference type="Pfam" id="PF00999">
    <property type="entry name" value="Na_H_Exchanger"/>
    <property type="match status" value="1"/>
</dbReference>
<evidence type="ECO:0000256" key="5">
    <source>
        <dbReference type="SAM" id="Phobius"/>
    </source>
</evidence>
<keyword evidence="3 5" id="KW-1133">Transmembrane helix</keyword>
<feature type="transmembrane region" description="Helical" evidence="5">
    <location>
        <begin position="155"/>
        <end position="179"/>
    </location>
</feature>
<keyword evidence="4 5" id="KW-0472">Membrane</keyword>
<feature type="transmembrane region" description="Helical" evidence="5">
    <location>
        <begin position="332"/>
        <end position="349"/>
    </location>
</feature>
<evidence type="ECO:0000313" key="7">
    <source>
        <dbReference type="EMBL" id="NML18170.1"/>
    </source>
</evidence>
<evidence type="ECO:0000259" key="6">
    <source>
        <dbReference type="Pfam" id="PF00999"/>
    </source>
</evidence>
<feature type="transmembrane region" description="Helical" evidence="5">
    <location>
        <begin position="6"/>
        <end position="26"/>
    </location>
</feature>
<dbReference type="RefSeq" id="WP_169163068.1">
    <property type="nucleotide sequence ID" value="NZ_JABBFW010000028.1"/>
</dbReference>
<protein>
    <submittedName>
        <fullName evidence="7">Sodium:proton antiporter</fullName>
    </submittedName>
</protein>
<comment type="caution">
    <text evidence="7">The sequence shown here is derived from an EMBL/GenBank/DDBJ whole genome shotgun (WGS) entry which is preliminary data.</text>
</comment>
<comment type="subcellular location">
    <subcellularLocation>
        <location evidence="1">Membrane</location>
        <topology evidence="1">Multi-pass membrane protein</topology>
    </subcellularLocation>
</comment>
<feature type="transmembrane region" description="Helical" evidence="5">
    <location>
        <begin position="119"/>
        <end position="143"/>
    </location>
</feature>
<name>A0A848FIZ5_9BURK</name>
<keyword evidence="8" id="KW-1185">Reference proteome</keyword>
<gene>
    <name evidence="7" type="ORF">HHL10_24695</name>
</gene>
<organism evidence="7 8">
    <name type="scientific">Azohydromonas caseinilytica</name>
    <dbReference type="NCBI Taxonomy" id="2728836"/>
    <lineage>
        <taxon>Bacteria</taxon>
        <taxon>Pseudomonadati</taxon>
        <taxon>Pseudomonadota</taxon>
        <taxon>Betaproteobacteria</taxon>
        <taxon>Burkholderiales</taxon>
        <taxon>Sphaerotilaceae</taxon>
        <taxon>Azohydromonas</taxon>
    </lineage>
</organism>
<dbReference type="GO" id="GO:0016020">
    <property type="term" value="C:membrane"/>
    <property type="evidence" value="ECO:0007669"/>
    <property type="project" value="UniProtKB-SubCell"/>
</dbReference>